<dbReference type="OMA" id="GSINMAP"/>
<dbReference type="eggNOG" id="ENOG502SXBK">
    <property type="taxonomic scope" value="Eukaryota"/>
</dbReference>
<feature type="region of interest" description="Disordered" evidence="1">
    <location>
        <begin position="1"/>
        <end position="20"/>
    </location>
</feature>
<keyword evidence="3" id="KW-1185">Reference proteome</keyword>
<dbReference type="InParanoid" id="K5WUB5"/>
<evidence type="ECO:0000313" key="3">
    <source>
        <dbReference type="Proteomes" id="UP000008493"/>
    </source>
</evidence>
<dbReference type="KEGG" id="abp:AGABI1DRAFT48580"/>
<name>K5WUB5_AGABU</name>
<evidence type="ECO:0000256" key="1">
    <source>
        <dbReference type="SAM" id="MobiDB-lite"/>
    </source>
</evidence>
<sequence>MDGSINMAPFQPPTSEYSSKPSEYWANALKNVDTRPSRNIDHPRRSMFKGYTFPSSYILCGDENKNTENVLAWLLIRTRWLSHMSGFQPRTAPLPNLHQWRSYLRDLFLEHEFLRPDTRKPLTHVGEHGKTSRTARRNARSRETAKEIFSIRTPKKGDVELLTWNDRVVWRRGQEVDFQVWDRQLVAWDVQKHNFQLELINLDRCLLADSWRSTDGAILREKKLRSVFVNEALLTVDLPRHSFGISSGSWEERRPYVEAFRNAVVDWPNVPQELLTIANNNQIDVERAESLVASFYCQTFFDYFGRAPCVPHLFPLKD</sequence>
<feature type="compositionally biased region" description="Basic and acidic residues" evidence="1">
    <location>
        <begin position="120"/>
        <end position="130"/>
    </location>
</feature>
<dbReference type="Proteomes" id="UP000008493">
    <property type="component" value="Unassembled WGS sequence"/>
</dbReference>
<dbReference type="GeneID" id="18829822"/>
<reference evidence="3" key="1">
    <citation type="journal article" date="2012" name="Proc. Natl. Acad. Sci. U.S.A.">
        <title>Genome sequence of the button mushroom Agaricus bisporus reveals mechanisms governing adaptation to a humic-rich ecological niche.</title>
        <authorList>
            <person name="Morin E."/>
            <person name="Kohler A."/>
            <person name="Baker A.R."/>
            <person name="Foulongne-Oriol M."/>
            <person name="Lombard V."/>
            <person name="Nagy L.G."/>
            <person name="Ohm R.A."/>
            <person name="Patyshakuliyeva A."/>
            <person name="Brun A."/>
            <person name="Aerts A.L."/>
            <person name="Bailey A.M."/>
            <person name="Billette C."/>
            <person name="Coutinho P.M."/>
            <person name="Deakin G."/>
            <person name="Doddapaneni H."/>
            <person name="Floudas D."/>
            <person name="Grimwood J."/>
            <person name="Hilden K."/>
            <person name="Kuees U."/>
            <person name="LaButti K.M."/>
            <person name="Lapidus A."/>
            <person name="Lindquist E.A."/>
            <person name="Lucas S.M."/>
            <person name="Murat C."/>
            <person name="Riley R.W."/>
            <person name="Salamov A.A."/>
            <person name="Schmutz J."/>
            <person name="Subramanian V."/>
            <person name="Woesten H.A.B."/>
            <person name="Xu J."/>
            <person name="Eastwood D.C."/>
            <person name="Foster G.D."/>
            <person name="Sonnenberg A.S."/>
            <person name="Cullen D."/>
            <person name="de Vries R.P."/>
            <person name="Lundell T."/>
            <person name="Hibbett D.S."/>
            <person name="Henrissat B."/>
            <person name="Burton K.S."/>
            <person name="Kerrigan R.W."/>
            <person name="Challen M.P."/>
            <person name="Grigoriev I.V."/>
            <person name="Martin F."/>
        </authorList>
    </citation>
    <scope>NUCLEOTIDE SEQUENCE [LARGE SCALE GENOMIC DNA]</scope>
    <source>
        <strain evidence="3">JB137-S8 / ATCC MYA-4627 / FGSC 10392</strain>
    </source>
</reference>
<accession>K5WUB5</accession>
<organism evidence="2 3">
    <name type="scientific">Agaricus bisporus var. burnettii (strain JB137-S8 / ATCC MYA-4627 / FGSC 10392)</name>
    <name type="common">White button mushroom</name>
    <dbReference type="NCBI Taxonomy" id="597362"/>
    <lineage>
        <taxon>Eukaryota</taxon>
        <taxon>Fungi</taxon>
        <taxon>Dikarya</taxon>
        <taxon>Basidiomycota</taxon>
        <taxon>Agaricomycotina</taxon>
        <taxon>Agaricomycetes</taxon>
        <taxon>Agaricomycetidae</taxon>
        <taxon>Agaricales</taxon>
        <taxon>Agaricineae</taxon>
        <taxon>Agaricaceae</taxon>
        <taxon>Agaricus</taxon>
    </lineage>
</organism>
<protein>
    <submittedName>
        <fullName evidence="2">Uncharacterized protein</fullName>
    </submittedName>
</protein>
<dbReference type="HOGENOM" id="CLU_046162_0_0_1"/>
<feature type="region of interest" description="Disordered" evidence="1">
    <location>
        <begin position="120"/>
        <end position="144"/>
    </location>
</feature>
<dbReference type="EMBL" id="JH971646">
    <property type="protein sequence ID" value="EKM74122.1"/>
    <property type="molecule type" value="Genomic_DNA"/>
</dbReference>
<dbReference type="OrthoDB" id="2634326at2759"/>
<gene>
    <name evidence="2" type="ORF">AGABI1DRAFT_48580</name>
</gene>
<dbReference type="AlphaFoldDB" id="K5WUB5"/>
<proteinExistence type="predicted"/>
<evidence type="ECO:0000313" key="2">
    <source>
        <dbReference type="EMBL" id="EKM74122.1"/>
    </source>
</evidence>
<dbReference type="RefSeq" id="XP_007335239.1">
    <property type="nucleotide sequence ID" value="XM_007335177.1"/>
</dbReference>